<dbReference type="InterPro" id="IPR011009">
    <property type="entry name" value="Kinase-like_dom_sf"/>
</dbReference>
<dbReference type="PANTHER" id="PTHR24416">
    <property type="entry name" value="TYROSINE-PROTEIN KINASE RECEPTOR"/>
    <property type="match status" value="1"/>
</dbReference>
<dbReference type="Pfam" id="PF07714">
    <property type="entry name" value="PK_Tyr_Ser-Thr"/>
    <property type="match status" value="1"/>
</dbReference>
<evidence type="ECO:0000256" key="6">
    <source>
        <dbReference type="ARBA" id="ARBA00023137"/>
    </source>
</evidence>
<dbReference type="GO" id="GO:0007399">
    <property type="term" value="P:nervous system development"/>
    <property type="evidence" value="ECO:0007669"/>
    <property type="project" value="TreeGrafter"/>
</dbReference>
<dbReference type="AlphaFoldDB" id="A0AAV5WTV0"/>
<feature type="domain" description="Protein kinase" evidence="11">
    <location>
        <begin position="768"/>
        <end position="1032"/>
    </location>
</feature>
<dbReference type="GO" id="GO:0004714">
    <property type="term" value="F:transmembrane receptor protein tyrosine kinase activity"/>
    <property type="evidence" value="ECO:0007669"/>
    <property type="project" value="UniProtKB-EC"/>
</dbReference>
<dbReference type="GO" id="GO:0005886">
    <property type="term" value="C:plasma membrane"/>
    <property type="evidence" value="ECO:0007669"/>
    <property type="project" value="TreeGrafter"/>
</dbReference>
<sequence length="1089" mass="122316">STVSSRGGRSPLQSGGATASKEEERGRMINAVIMPWRLLFLAAFSVLVTASFPQPSPGVRSPSNCVQLNKTDEVAGITSLNDVLAVASRFRVTIHSILGSRQLCRKIDEFELPSPIDKFTEFKLLNSTSVFFCDTQRCFYCRFKDVHICRELFITVTEKGYSNEISQAAATQTEDGNRILLRIVYSGGKAALFMYAEPLLDEERIVPMSTALDVPFLEQQHIADGFNVDGYSYFVYSSFQPHEPTAGKQKREKAHHVKVMRLCDGDTTPKLESRIEVHLACEGVDESTNRGVSSAKYSTVDKKLFVVFATSTTDDVICSYAIDEIYDEMENTWDICQNVTWPISNTCQYFGKGEILPKNCQIFSRMGDNSRSLPCSRYAADSEKNFTNCRLQEYSQTAYRYSWLESYLELKGTPVALMDNRGHKYNQLFVDDWHSALFFTGDDRMARLPAHFDGSENAKKRSVPSLIEFYKPSSKFALSHVTSDSFMLIDHDKVEEHDISCPSLFPSCDSLSKGGFSDPMQCMFCAQTEDENGGYVMDRNEKNSCKGVPLYSTCPPVIREAYQHSVRKEQWVISGESLQNLNNPTVLVCDQPCDIDPSSASEKSLTCSLKSSSVLDSTCTVQFVGQVEKQRYAVSPIVSKRDSATQTQPVTSNSAAQQGTMSRTWKIVIGVVSGLLIIAIIIVIILCARKYLGVSSQLPMRNQKGDGSIGVPFETINSYPRNAARNTYLSTDPSGMPFANNVSPTHAPLYERLFGAIDDRLKIPLEQLLLEKQIGKGHFGVVLKGTYNPPEGEPKSVACKTLTGYVTGGISEFVNEGLMMDRFNHPRVMNLVGISFNEERMPILITDYMENGDLAKYLRDVQNKPTLRDLLNFTYEIAQGMQYLHENKFIHRDLAARNCMLDRNIHVKIADFGLCREATSQEADEYLTVHVGREMPLRWMALEALEKEHFTMAGDVWSFGVVIWEIMTRGMNPYTNMQAYALFEFLKSGRRLGQPDFCPEILYNRVMLKCWHGEPTLRPTFKELPAQIEEIINILSSNSRVEMNAEYEQCNSIRNSRAASSTTTTPITHHAISHVHSLPLENSPEPTPV</sequence>
<evidence type="ECO:0000313" key="13">
    <source>
        <dbReference type="Proteomes" id="UP001432322"/>
    </source>
</evidence>
<dbReference type="Gene3D" id="2.130.10.10">
    <property type="entry name" value="YVTN repeat-like/Quinoprotein amine dehydrogenase"/>
    <property type="match status" value="1"/>
</dbReference>
<dbReference type="Gene3D" id="3.30.200.20">
    <property type="entry name" value="Phosphorylase Kinase, domain 1"/>
    <property type="match status" value="1"/>
</dbReference>
<dbReference type="PROSITE" id="PS00107">
    <property type="entry name" value="PROTEIN_KINASE_ATP"/>
    <property type="match status" value="1"/>
</dbReference>
<dbReference type="InterPro" id="IPR015943">
    <property type="entry name" value="WD40/YVTN_repeat-like_dom_sf"/>
</dbReference>
<dbReference type="FunFam" id="1.10.510.10:FF:000554">
    <property type="entry name" value="Predicted protein"/>
    <property type="match status" value="1"/>
</dbReference>
<feature type="non-terminal residue" evidence="12">
    <location>
        <position position="1"/>
    </location>
</feature>
<keyword evidence="5 8" id="KW-0067">ATP-binding</keyword>
<protein>
    <recommendedName>
        <fullName evidence="11">Protein kinase domain-containing protein</fullName>
    </recommendedName>
</protein>
<evidence type="ECO:0000256" key="9">
    <source>
        <dbReference type="SAM" id="MobiDB-lite"/>
    </source>
</evidence>
<comment type="catalytic activity">
    <reaction evidence="7">
        <text>L-tyrosyl-[protein] + ATP = O-phospho-L-tyrosyl-[protein] + ADP + H(+)</text>
        <dbReference type="Rhea" id="RHEA:10596"/>
        <dbReference type="Rhea" id="RHEA-COMP:10136"/>
        <dbReference type="Rhea" id="RHEA-COMP:20101"/>
        <dbReference type="ChEBI" id="CHEBI:15378"/>
        <dbReference type="ChEBI" id="CHEBI:30616"/>
        <dbReference type="ChEBI" id="CHEBI:46858"/>
        <dbReference type="ChEBI" id="CHEBI:61978"/>
        <dbReference type="ChEBI" id="CHEBI:456216"/>
        <dbReference type="EC" id="2.7.10.1"/>
    </reaction>
</comment>
<keyword evidence="4" id="KW-0418">Kinase</keyword>
<evidence type="ECO:0000256" key="3">
    <source>
        <dbReference type="ARBA" id="ARBA00022741"/>
    </source>
</evidence>
<dbReference type="GO" id="GO:0005524">
    <property type="term" value="F:ATP binding"/>
    <property type="evidence" value="ECO:0007669"/>
    <property type="project" value="UniProtKB-UniRule"/>
</dbReference>
<feature type="region of interest" description="Disordered" evidence="9">
    <location>
        <begin position="1"/>
        <end position="23"/>
    </location>
</feature>
<dbReference type="EMBL" id="BTSY01000007">
    <property type="protein sequence ID" value="GMT35456.1"/>
    <property type="molecule type" value="Genomic_DNA"/>
</dbReference>
<dbReference type="GO" id="GO:0016477">
    <property type="term" value="P:cell migration"/>
    <property type="evidence" value="ECO:0007669"/>
    <property type="project" value="TreeGrafter"/>
</dbReference>
<name>A0AAV5WTV0_9BILA</name>
<proteinExistence type="predicted"/>
<keyword evidence="13" id="KW-1185">Reference proteome</keyword>
<comment type="caution">
    <text evidence="12">The sequence shown here is derived from an EMBL/GenBank/DDBJ whole genome shotgun (WGS) entry which is preliminary data.</text>
</comment>
<feature type="compositionally biased region" description="Polar residues" evidence="9">
    <location>
        <begin position="1"/>
        <end position="17"/>
    </location>
</feature>
<dbReference type="Gene3D" id="1.10.510.10">
    <property type="entry name" value="Transferase(Phosphotransferase) domain 1"/>
    <property type="match status" value="1"/>
</dbReference>
<dbReference type="InterPro" id="IPR020635">
    <property type="entry name" value="Tyr_kinase_cat_dom"/>
</dbReference>
<keyword evidence="2" id="KW-0808">Transferase</keyword>
<dbReference type="InterPro" id="IPR017441">
    <property type="entry name" value="Protein_kinase_ATP_BS"/>
</dbReference>
<organism evidence="12 13">
    <name type="scientific">Pristionchus fissidentatus</name>
    <dbReference type="NCBI Taxonomy" id="1538716"/>
    <lineage>
        <taxon>Eukaryota</taxon>
        <taxon>Metazoa</taxon>
        <taxon>Ecdysozoa</taxon>
        <taxon>Nematoda</taxon>
        <taxon>Chromadorea</taxon>
        <taxon>Rhabditida</taxon>
        <taxon>Rhabditina</taxon>
        <taxon>Diplogasteromorpha</taxon>
        <taxon>Diplogasteroidea</taxon>
        <taxon>Neodiplogasteridae</taxon>
        <taxon>Pristionchus</taxon>
    </lineage>
</organism>
<dbReference type="PANTHER" id="PTHR24416:SF564">
    <property type="entry name" value="MACROPHAGE-STIMULATING PROTEIN RECEPTOR"/>
    <property type="match status" value="1"/>
</dbReference>
<dbReference type="InterPro" id="IPR036352">
    <property type="entry name" value="Semap_dom_sf"/>
</dbReference>
<keyword evidence="10" id="KW-1133">Transmembrane helix</keyword>
<dbReference type="PRINTS" id="PR00109">
    <property type="entry name" value="TYRKINASE"/>
</dbReference>
<dbReference type="SUPFAM" id="SSF56112">
    <property type="entry name" value="Protein kinase-like (PK-like)"/>
    <property type="match status" value="1"/>
</dbReference>
<accession>A0AAV5WTV0</accession>
<keyword evidence="6" id="KW-0829">Tyrosine-protein kinase</keyword>
<evidence type="ECO:0000256" key="7">
    <source>
        <dbReference type="ARBA" id="ARBA00051243"/>
    </source>
</evidence>
<evidence type="ECO:0000313" key="12">
    <source>
        <dbReference type="EMBL" id="GMT35456.1"/>
    </source>
</evidence>
<keyword evidence="3 8" id="KW-0547">Nucleotide-binding</keyword>
<dbReference type="InterPro" id="IPR000719">
    <property type="entry name" value="Prot_kinase_dom"/>
</dbReference>
<comment type="subcellular location">
    <subcellularLocation>
        <location evidence="1">Membrane</location>
        <topology evidence="1">Single-pass membrane protein</topology>
    </subcellularLocation>
</comment>
<dbReference type="GO" id="GO:0043235">
    <property type="term" value="C:receptor complex"/>
    <property type="evidence" value="ECO:0007669"/>
    <property type="project" value="TreeGrafter"/>
</dbReference>
<evidence type="ECO:0000256" key="2">
    <source>
        <dbReference type="ARBA" id="ARBA00022679"/>
    </source>
</evidence>
<evidence type="ECO:0000256" key="8">
    <source>
        <dbReference type="PROSITE-ProRule" id="PRU10141"/>
    </source>
</evidence>
<evidence type="ECO:0000256" key="4">
    <source>
        <dbReference type="ARBA" id="ARBA00022777"/>
    </source>
</evidence>
<dbReference type="InterPro" id="IPR050122">
    <property type="entry name" value="RTK"/>
</dbReference>
<reference evidence="12" key="1">
    <citation type="submission" date="2023-10" db="EMBL/GenBank/DDBJ databases">
        <title>Genome assembly of Pristionchus species.</title>
        <authorList>
            <person name="Yoshida K."/>
            <person name="Sommer R.J."/>
        </authorList>
    </citation>
    <scope>NUCLEOTIDE SEQUENCE</scope>
    <source>
        <strain evidence="12">RS5133</strain>
    </source>
</reference>
<gene>
    <name evidence="12" type="ORF">PFISCL1PPCAC_26753</name>
</gene>
<dbReference type="Proteomes" id="UP001432322">
    <property type="component" value="Unassembled WGS sequence"/>
</dbReference>
<keyword evidence="10" id="KW-0472">Membrane</keyword>
<dbReference type="SUPFAM" id="SSF101912">
    <property type="entry name" value="Sema domain"/>
    <property type="match status" value="1"/>
</dbReference>
<dbReference type="FunFam" id="3.30.200.20:FF:001884">
    <property type="entry name" value="Uncharacterized protein"/>
    <property type="match status" value="1"/>
</dbReference>
<feature type="binding site" evidence="8">
    <location>
        <position position="800"/>
    </location>
    <ligand>
        <name>ATP</name>
        <dbReference type="ChEBI" id="CHEBI:30616"/>
    </ligand>
</feature>
<dbReference type="PROSITE" id="PS50011">
    <property type="entry name" value="PROTEIN_KINASE_DOM"/>
    <property type="match status" value="1"/>
</dbReference>
<evidence type="ECO:0000256" key="10">
    <source>
        <dbReference type="SAM" id="Phobius"/>
    </source>
</evidence>
<dbReference type="PROSITE" id="PS00109">
    <property type="entry name" value="PROTEIN_KINASE_TYR"/>
    <property type="match status" value="1"/>
</dbReference>
<dbReference type="InterPro" id="IPR008266">
    <property type="entry name" value="Tyr_kinase_AS"/>
</dbReference>
<evidence type="ECO:0000259" key="11">
    <source>
        <dbReference type="PROSITE" id="PS50011"/>
    </source>
</evidence>
<dbReference type="InterPro" id="IPR001245">
    <property type="entry name" value="Ser-Thr/Tyr_kinase_cat_dom"/>
</dbReference>
<keyword evidence="10" id="KW-0812">Transmembrane</keyword>
<evidence type="ECO:0000256" key="1">
    <source>
        <dbReference type="ARBA" id="ARBA00004167"/>
    </source>
</evidence>
<feature type="transmembrane region" description="Helical" evidence="10">
    <location>
        <begin position="667"/>
        <end position="688"/>
    </location>
</feature>
<dbReference type="CDD" id="cd00192">
    <property type="entry name" value="PTKc"/>
    <property type="match status" value="1"/>
</dbReference>
<dbReference type="GO" id="GO:0007169">
    <property type="term" value="P:cell surface receptor protein tyrosine kinase signaling pathway"/>
    <property type="evidence" value="ECO:0007669"/>
    <property type="project" value="TreeGrafter"/>
</dbReference>
<dbReference type="SMART" id="SM00219">
    <property type="entry name" value="TyrKc"/>
    <property type="match status" value="1"/>
</dbReference>
<evidence type="ECO:0000256" key="5">
    <source>
        <dbReference type="ARBA" id="ARBA00022840"/>
    </source>
</evidence>